<proteinExistence type="predicted"/>
<sequence length="49" mass="4614">MGARLDVPGACSPPSSAKTPDGGSARAPMAAATTSWGGGSLGVVSGGRR</sequence>
<protein>
    <submittedName>
        <fullName evidence="2">Uncharacterized protein</fullName>
    </submittedName>
</protein>
<dbReference type="EMBL" id="GBRH01175323">
    <property type="protein sequence ID" value="JAE22573.1"/>
    <property type="molecule type" value="Transcribed_RNA"/>
</dbReference>
<evidence type="ECO:0000256" key="1">
    <source>
        <dbReference type="SAM" id="MobiDB-lite"/>
    </source>
</evidence>
<name>A0A0A9GPJ3_ARUDO</name>
<reference evidence="2" key="2">
    <citation type="journal article" date="2015" name="Data Brief">
        <title>Shoot transcriptome of the giant reed, Arundo donax.</title>
        <authorList>
            <person name="Barrero R.A."/>
            <person name="Guerrero F.D."/>
            <person name="Moolhuijzen P."/>
            <person name="Goolsby J.A."/>
            <person name="Tidwell J."/>
            <person name="Bellgard S.E."/>
            <person name="Bellgard M.I."/>
        </authorList>
    </citation>
    <scope>NUCLEOTIDE SEQUENCE</scope>
    <source>
        <tissue evidence="2">Shoot tissue taken approximately 20 cm above the soil surface</tissue>
    </source>
</reference>
<feature type="region of interest" description="Disordered" evidence="1">
    <location>
        <begin position="1"/>
        <end position="49"/>
    </location>
</feature>
<organism evidence="2">
    <name type="scientific">Arundo donax</name>
    <name type="common">Giant reed</name>
    <name type="synonym">Donax arundinaceus</name>
    <dbReference type="NCBI Taxonomy" id="35708"/>
    <lineage>
        <taxon>Eukaryota</taxon>
        <taxon>Viridiplantae</taxon>
        <taxon>Streptophyta</taxon>
        <taxon>Embryophyta</taxon>
        <taxon>Tracheophyta</taxon>
        <taxon>Spermatophyta</taxon>
        <taxon>Magnoliopsida</taxon>
        <taxon>Liliopsida</taxon>
        <taxon>Poales</taxon>
        <taxon>Poaceae</taxon>
        <taxon>PACMAD clade</taxon>
        <taxon>Arundinoideae</taxon>
        <taxon>Arundineae</taxon>
        <taxon>Arundo</taxon>
    </lineage>
</organism>
<evidence type="ECO:0000313" key="2">
    <source>
        <dbReference type="EMBL" id="JAE22573.1"/>
    </source>
</evidence>
<feature type="compositionally biased region" description="Gly residues" evidence="1">
    <location>
        <begin position="36"/>
        <end position="49"/>
    </location>
</feature>
<accession>A0A0A9GPJ3</accession>
<reference evidence="2" key="1">
    <citation type="submission" date="2014-09" db="EMBL/GenBank/DDBJ databases">
        <authorList>
            <person name="Magalhaes I.L.F."/>
            <person name="Oliveira U."/>
            <person name="Santos F.R."/>
            <person name="Vidigal T.H.D.A."/>
            <person name="Brescovit A.D."/>
            <person name="Santos A.J."/>
        </authorList>
    </citation>
    <scope>NUCLEOTIDE SEQUENCE</scope>
    <source>
        <tissue evidence="2">Shoot tissue taken approximately 20 cm above the soil surface</tissue>
    </source>
</reference>
<dbReference type="AlphaFoldDB" id="A0A0A9GPJ3"/>